<dbReference type="GO" id="GO:0006094">
    <property type="term" value="P:gluconeogenesis"/>
    <property type="evidence" value="ECO:0007669"/>
    <property type="project" value="TreeGrafter"/>
</dbReference>
<proteinExistence type="inferred from homology"/>
<keyword evidence="6" id="KW-0963">Cytoplasm</keyword>
<dbReference type="GO" id="GO:0006000">
    <property type="term" value="P:fructose metabolic process"/>
    <property type="evidence" value="ECO:0007669"/>
    <property type="project" value="TreeGrafter"/>
</dbReference>
<reference evidence="15 16" key="1">
    <citation type="submission" date="2020-04" db="EMBL/GenBank/DDBJ databases">
        <title>Perkinsus chesapeaki whole genome sequence.</title>
        <authorList>
            <person name="Bogema D.R."/>
        </authorList>
    </citation>
    <scope>NUCLEOTIDE SEQUENCE [LARGE SCALE GENOMIC DNA]</scope>
    <source>
        <strain evidence="15">ATCC PRA-425</strain>
    </source>
</reference>
<evidence type="ECO:0000313" key="16">
    <source>
        <dbReference type="Proteomes" id="UP000591131"/>
    </source>
</evidence>
<dbReference type="PIRSF" id="PIRSF500210">
    <property type="entry name" value="FBPtase"/>
    <property type="match status" value="1"/>
</dbReference>
<comment type="cofactor">
    <cofactor evidence="2">
        <name>Mg(2+)</name>
        <dbReference type="ChEBI" id="CHEBI:18420"/>
    </cofactor>
</comment>
<evidence type="ECO:0000256" key="9">
    <source>
        <dbReference type="ARBA" id="ARBA00022842"/>
    </source>
</evidence>
<dbReference type="InterPro" id="IPR000146">
    <property type="entry name" value="FBPase_class-1"/>
</dbReference>
<evidence type="ECO:0000256" key="4">
    <source>
        <dbReference type="ARBA" id="ARBA00010941"/>
    </source>
</evidence>
<comment type="similarity">
    <text evidence="4 11">Belongs to the FBPase class 1 family.</text>
</comment>
<evidence type="ECO:0000256" key="8">
    <source>
        <dbReference type="ARBA" id="ARBA00022801"/>
    </source>
</evidence>
<dbReference type="GO" id="GO:0030388">
    <property type="term" value="P:fructose 1,6-bisphosphate metabolic process"/>
    <property type="evidence" value="ECO:0007669"/>
    <property type="project" value="TreeGrafter"/>
</dbReference>
<dbReference type="FunFam" id="3.30.540.10:FF:000002">
    <property type="entry name" value="Fructose-1,6-bisphosphatase class 1"/>
    <property type="match status" value="1"/>
</dbReference>
<dbReference type="GO" id="GO:0046872">
    <property type="term" value="F:metal ion binding"/>
    <property type="evidence" value="ECO:0007669"/>
    <property type="project" value="UniProtKB-KW"/>
</dbReference>
<evidence type="ECO:0000313" key="15">
    <source>
        <dbReference type="EMBL" id="KAF4653473.1"/>
    </source>
</evidence>
<comment type="pathway">
    <text evidence="3">Carbohydrate biosynthesis; Calvin cycle.</text>
</comment>
<dbReference type="GO" id="GO:0005986">
    <property type="term" value="P:sucrose biosynthetic process"/>
    <property type="evidence" value="ECO:0007669"/>
    <property type="project" value="TreeGrafter"/>
</dbReference>
<dbReference type="OrthoDB" id="10256725at2759"/>
<evidence type="ECO:0000256" key="1">
    <source>
        <dbReference type="ARBA" id="ARBA00001273"/>
    </source>
</evidence>
<keyword evidence="7" id="KW-0479">Metal-binding</keyword>
<dbReference type="InterPro" id="IPR044015">
    <property type="entry name" value="FBPase_C_dom"/>
</dbReference>
<dbReference type="Gene3D" id="3.40.190.80">
    <property type="match status" value="1"/>
</dbReference>
<keyword evidence="10 11" id="KW-0119">Carbohydrate metabolism</keyword>
<dbReference type="InterPro" id="IPR033391">
    <property type="entry name" value="FBPase_N"/>
</dbReference>
<evidence type="ECO:0000256" key="6">
    <source>
        <dbReference type="ARBA" id="ARBA00022490"/>
    </source>
</evidence>
<dbReference type="Pfam" id="PF18913">
    <property type="entry name" value="FBPase_C"/>
    <property type="match status" value="1"/>
</dbReference>
<organism evidence="15 16">
    <name type="scientific">Perkinsus chesapeaki</name>
    <name type="common">Clam parasite</name>
    <name type="synonym">Perkinsus andrewsi</name>
    <dbReference type="NCBI Taxonomy" id="330153"/>
    <lineage>
        <taxon>Eukaryota</taxon>
        <taxon>Sar</taxon>
        <taxon>Alveolata</taxon>
        <taxon>Perkinsozoa</taxon>
        <taxon>Perkinsea</taxon>
        <taxon>Perkinsida</taxon>
        <taxon>Perkinsidae</taxon>
        <taxon>Perkinsus</taxon>
    </lineage>
</organism>
<dbReference type="GO" id="GO:0006002">
    <property type="term" value="P:fructose 6-phosphate metabolic process"/>
    <property type="evidence" value="ECO:0007669"/>
    <property type="project" value="TreeGrafter"/>
</dbReference>
<dbReference type="SUPFAM" id="SSF56655">
    <property type="entry name" value="Carbohydrate phosphatase"/>
    <property type="match status" value="1"/>
</dbReference>
<dbReference type="PRINTS" id="PR00115">
    <property type="entry name" value="F16BPHPHTASE"/>
</dbReference>
<accession>A0A7J6L1K1</accession>
<dbReference type="PANTHER" id="PTHR11556:SF35">
    <property type="entry name" value="SEDOHEPTULOSE-1,7-BISPHOSPHATASE, CHLOROPLASTIC"/>
    <property type="match status" value="1"/>
</dbReference>
<dbReference type="Gene3D" id="3.30.540.10">
    <property type="entry name" value="Fructose-1,6-Bisphosphatase, subunit A, domain 1"/>
    <property type="match status" value="1"/>
</dbReference>
<name>A0A7J6L1K1_PERCH</name>
<keyword evidence="8 11" id="KW-0378">Hydrolase</keyword>
<sequence>STFDTTMSSQPESGDYYSDTDPETQALRVPPNQLIRQGMVPTDFQTQLISELDLGMTGKPTMGEYVIANPNDSFDSRDELLRILTAIRLAAKIVSREINKAGISTNVLGLANQTNVQGEAQTKLDVFANKLFVQCLRNRDVVCGMVSEEEEDIIEAGSHQQKKTNRYIVLMDPLDGSSNVDVNVPVGTIFSVVRRASEINHKPKIDDYLQKGREIMAAGYVLYGSSTMLVMSTGNGVHGFTLDASIGTLYLTHPHMKFPTNRKNECYSINEGNYNDFSPGVRAYLDLMKQRKTSARYVGSLVADFHRNLIKGGIYIYPPTQKAPNGKLRLLYEVAPMAFLAEQAGGSASTGTMPCLDVQPTDIHQRVPMFVGPTYMVEEAIEMVKKYDS</sequence>
<keyword evidence="16" id="KW-1185">Reference proteome</keyword>
<protein>
    <recommendedName>
        <fullName evidence="5">fructose-bisphosphatase</fullName>
        <ecNumber evidence="5">3.1.3.11</ecNumber>
    </recommendedName>
</protein>
<dbReference type="HAMAP" id="MF_01855">
    <property type="entry name" value="FBPase_class1"/>
    <property type="match status" value="1"/>
</dbReference>
<comment type="catalytic activity">
    <reaction evidence="1">
        <text>beta-D-fructose 1,6-bisphosphate + H2O = beta-D-fructose 6-phosphate + phosphate</text>
        <dbReference type="Rhea" id="RHEA:11064"/>
        <dbReference type="ChEBI" id="CHEBI:15377"/>
        <dbReference type="ChEBI" id="CHEBI:32966"/>
        <dbReference type="ChEBI" id="CHEBI:43474"/>
        <dbReference type="ChEBI" id="CHEBI:57634"/>
        <dbReference type="EC" id="3.1.3.11"/>
    </reaction>
</comment>
<gene>
    <name evidence="15" type="ORF">FOL47_010498</name>
</gene>
<dbReference type="EMBL" id="JAAPAO010000817">
    <property type="protein sequence ID" value="KAF4653473.1"/>
    <property type="molecule type" value="Genomic_DNA"/>
</dbReference>
<evidence type="ECO:0000259" key="14">
    <source>
        <dbReference type="Pfam" id="PF18913"/>
    </source>
</evidence>
<comment type="caution">
    <text evidence="15">The sequence shown here is derived from an EMBL/GenBank/DDBJ whole genome shotgun (WGS) entry which is preliminary data.</text>
</comment>
<dbReference type="InterPro" id="IPR028343">
    <property type="entry name" value="FBPtase"/>
</dbReference>
<dbReference type="NCBIfam" id="NF006778">
    <property type="entry name" value="PRK09293.1-1"/>
    <property type="match status" value="1"/>
</dbReference>
<dbReference type="AlphaFoldDB" id="A0A7J6L1K1"/>
<feature type="non-terminal residue" evidence="15">
    <location>
        <position position="389"/>
    </location>
</feature>
<dbReference type="EC" id="3.1.3.11" evidence="5"/>
<dbReference type="PIRSF" id="PIRSF000904">
    <property type="entry name" value="FBPtase_SBPase"/>
    <property type="match status" value="1"/>
</dbReference>
<dbReference type="CDD" id="cd00354">
    <property type="entry name" value="FBPase"/>
    <property type="match status" value="1"/>
</dbReference>
<dbReference type="GO" id="GO:0042132">
    <property type="term" value="F:fructose 1,6-bisphosphate 1-phosphatase activity"/>
    <property type="evidence" value="ECO:0007669"/>
    <property type="project" value="UniProtKB-EC"/>
</dbReference>
<evidence type="ECO:0000256" key="10">
    <source>
        <dbReference type="ARBA" id="ARBA00023277"/>
    </source>
</evidence>
<evidence type="ECO:0000259" key="13">
    <source>
        <dbReference type="Pfam" id="PF00316"/>
    </source>
</evidence>
<keyword evidence="9" id="KW-0460">Magnesium</keyword>
<feature type="region of interest" description="Disordered" evidence="12">
    <location>
        <begin position="1"/>
        <end position="25"/>
    </location>
</feature>
<dbReference type="FunFam" id="3.40.190.80:FF:000001">
    <property type="entry name" value="Fructose-1,6-bisphosphatase class 1"/>
    <property type="match status" value="1"/>
</dbReference>
<dbReference type="Pfam" id="PF00316">
    <property type="entry name" value="FBPase"/>
    <property type="match status" value="1"/>
</dbReference>
<dbReference type="GO" id="GO:0005829">
    <property type="term" value="C:cytosol"/>
    <property type="evidence" value="ECO:0007669"/>
    <property type="project" value="TreeGrafter"/>
</dbReference>
<evidence type="ECO:0000256" key="5">
    <source>
        <dbReference type="ARBA" id="ARBA00013093"/>
    </source>
</evidence>
<dbReference type="PROSITE" id="PS00124">
    <property type="entry name" value="FBPASE"/>
    <property type="match status" value="1"/>
</dbReference>
<evidence type="ECO:0000256" key="7">
    <source>
        <dbReference type="ARBA" id="ARBA00022723"/>
    </source>
</evidence>
<dbReference type="InterPro" id="IPR020548">
    <property type="entry name" value="Fructose_bisphosphatase_AS"/>
</dbReference>
<feature type="compositionally biased region" description="Polar residues" evidence="12">
    <location>
        <begin position="1"/>
        <end position="12"/>
    </location>
</feature>
<evidence type="ECO:0000256" key="12">
    <source>
        <dbReference type="SAM" id="MobiDB-lite"/>
    </source>
</evidence>
<evidence type="ECO:0000256" key="3">
    <source>
        <dbReference type="ARBA" id="ARBA00005215"/>
    </source>
</evidence>
<feature type="domain" description="Fructose-1-6-bisphosphatase class I N-terminal" evidence="13">
    <location>
        <begin position="61"/>
        <end position="254"/>
    </location>
</feature>
<dbReference type="PANTHER" id="PTHR11556">
    <property type="entry name" value="FRUCTOSE-1,6-BISPHOSPHATASE-RELATED"/>
    <property type="match status" value="1"/>
</dbReference>
<feature type="domain" description="Fructose-1-6-bisphosphatase class 1 C-terminal" evidence="14">
    <location>
        <begin position="262"/>
        <end position="384"/>
    </location>
</feature>
<evidence type="ECO:0000256" key="11">
    <source>
        <dbReference type="RuleBase" id="RU000508"/>
    </source>
</evidence>
<dbReference type="Proteomes" id="UP000591131">
    <property type="component" value="Unassembled WGS sequence"/>
</dbReference>
<evidence type="ECO:0000256" key="2">
    <source>
        <dbReference type="ARBA" id="ARBA00001946"/>
    </source>
</evidence>